<dbReference type="Proteomes" id="UP000441208">
    <property type="component" value="Unassembled WGS sequence"/>
</dbReference>
<evidence type="ECO:0000313" key="19">
    <source>
        <dbReference type="Proteomes" id="UP000486351"/>
    </source>
</evidence>
<evidence type="ECO:0000313" key="6">
    <source>
        <dbReference type="EMBL" id="KAE9209411.1"/>
    </source>
</evidence>
<comment type="caution">
    <text evidence="3">The sequence shown here is derived from an EMBL/GenBank/DDBJ whole genome shotgun (WGS) entry which is preliminary data.</text>
</comment>
<dbReference type="EMBL" id="QXGF01000242">
    <property type="protein sequence ID" value="KAE8943619.1"/>
    <property type="molecule type" value="Genomic_DNA"/>
</dbReference>
<dbReference type="Proteomes" id="UP000440367">
    <property type="component" value="Unassembled WGS sequence"/>
</dbReference>
<sequence length="44" mass="5275">MKRLQSTDNQAVLVLSLMRRKCLPYRERILVPDFRLNVIVMNDE</sequence>
<dbReference type="Proteomes" id="UP000433483">
    <property type="component" value="Unassembled WGS sequence"/>
</dbReference>
<dbReference type="Proteomes" id="UP000429523">
    <property type="component" value="Unassembled WGS sequence"/>
</dbReference>
<proteinExistence type="predicted"/>
<evidence type="ECO:0000313" key="14">
    <source>
        <dbReference type="Proteomes" id="UP000440367"/>
    </source>
</evidence>
<dbReference type="Proteomes" id="UP000460718">
    <property type="component" value="Unassembled WGS sequence"/>
</dbReference>
<dbReference type="EMBL" id="QXFZ01000871">
    <property type="protein sequence ID" value="KAE9102492.1"/>
    <property type="molecule type" value="Genomic_DNA"/>
</dbReference>
<dbReference type="EMBL" id="QXFY01000004">
    <property type="protein sequence ID" value="KAE9362308.1"/>
    <property type="molecule type" value="Genomic_DNA"/>
</dbReference>
<dbReference type="Proteomes" id="UP000486351">
    <property type="component" value="Unassembled WGS sequence"/>
</dbReference>
<reference evidence="11 12" key="1">
    <citation type="submission" date="2018-08" db="EMBL/GenBank/DDBJ databases">
        <title>Genomic investigation of the strawberry pathogen Phytophthora fragariae indicates pathogenicity is determined by transcriptional variation in three key races.</title>
        <authorList>
            <person name="Adams T.M."/>
            <person name="Armitage A.D."/>
            <person name="Sobczyk M.K."/>
            <person name="Bates H.J."/>
            <person name="Dunwell J.M."/>
            <person name="Nellist C.F."/>
            <person name="Harrison R.J."/>
        </authorList>
    </citation>
    <scope>NUCLEOTIDE SEQUENCE [LARGE SCALE GENOMIC DNA]</scope>
    <source>
        <strain evidence="9 13">A4</strain>
        <strain evidence="6 14">BC-1</strain>
        <strain evidence="8 18">BC-23</strain>
        <strain evidence="7 12">NOV-27</strain>
        <strain evidence="4 15">NOV-5</strain>
        <strain evidence="3 16">NOV-71</strain>
        <strain evidence="10 19">NOV-77</strain>
        <strain evidence="1 11">NOV-9</strain>
        <strain evidence="5 20">ONT-3</strain>
        <strain evidence="2 17">SCRP245</strain>
    </source>
</reference>
<evidence type="ECO:0000313" key="10">
    <source>
        <dbReference type="EMBL" id="KAE9362308.1"/>
    </source>
</evidence>
<name>A0A6A3RRW1_9STRA</name>
<accession>A0A6A3RRW1</accession>
<evidence type="ECO:0000313" key="2">
    <source>
        <dbReference type="EMBL" id="KAE8999981.1"/>
    </source>
</evidence>
<dbReference type="Proteomes" id="UP000488956">
    <property type="component" value="Unassembled WGS sequence"/>
</dbReference>
<evidence type="ECO:0000313" key="18">
    <source>
        <dbReference type="Proteomes" id="UP000476176"/>
    </source>
</evidence>
<evidence type="ECO:0000313" key="15">
    <source>
        <dbReference type="Proteomes" id="UP000440732"/>
    </source>
</evidence>
<evidence type="ECO:0000313" key="11">
    <source>
        <dbReference type="Proteomes" id="UP000429523"/>
    </source>
</evidence>
<dbReference type="AlphaFoldDB" id="A0A6A3RRW1"/>
<evidence type="ECO:0000313" key="3">
    <source>
        <dbReference type="EMBL" id="KAE9102492.1"/>
    </source>
</evidence>
<evidence type="ECO:0000313" key="8">
    <source>
        <dbReference type="EMBL" id="KAE9242320.1"/>
    </source>
</evidence>
<evidence type="ECO:0000313" key="7">
    <source>
        <dbReference type="EMBL" id="KAE9224679.1"/>
    </source>
</evidence>
<dbReference type="Proteomes" id="UP000440732">
    <property type="component" value="Unassembled WGS sequence"/>
</dbReference>
<keyword evidence="12" id="KW-1185">Reference proteome</keyword>
<evidence type="ECO:0000313" key="12">
    <source>
        <dbReference type="Proteomes" id="UP000433483"/>
    </source>
</evidence>
<evidence type="ECO:0000313" key="20">
    <source>
        <dbReference type="Proteomes" id="UP000488956"/>
    </source>
</evidence>
<dbReference type="EMBL" id="QXGD01001300">
    <property type="protein sequence ID" value="KAE9209411.1"/>
    <property type="molecule type" value="Genomic_DNA"/>
</dbReference>
<protein>
    <submittedName>
        <fullName evidence="3">Uncharacterized protein</fullName>
    </submittedName>
</protein>
<evidence type="ECO:0000313" key="1">
    <source>
        <dbReference type="EMBL" id="KAE8943619.1"/>
    </source>
</evidence>
<dbReference type="OrthoDB" id="100217at2759"/>
<dbReference type="EMBL" id="QXGA01001448">
    <property type="protein sequence ID" value="KAE9118757.1"/>
    <property type="molecule type" value="Genomic_DNA"/>
</dbReference>
<evidence type="ECO:0000313" key="4">
    <source>
        <dbReference type="EMBL" id="KAE9118757.1"/>
    </source>
</evidence>
<dbReference type="Proteomes" id="UP000476176">
    <property type="component" value="Unassembled WGS sequence"/>
</dbReference>
<evidence type="ECO:0000313" key="17">
    <source>
        <dbReference type="Proteomes" id="UP000460718"/>
    </source>
</evidence>
<dbReference type="EMBL" id="QXGB01000206">
    <property type="protein sequence ID" value="KAE9224679.1"/>
    <property type="molecule type" value="Genomic_DNA"/>
</dbReference>
<dbReference type="EMBL" id="QXFX01000180">
    <property type="protein sequence ID" value="KAE9127145.1"/>
    <property type="molecule type" value="Genomic_DNA"/>
</dbReference>
<evidence type="ECO:0000313" key="9">
    <source>
        <dbReference type="EMBL" id="KAE9292039.1"/>
    </source>
</evidence>
<dbReference type="EMBL" id="QXGC01000271">
    <property type="protein sequence ID" value="KAE9242320.1"/>
    <property type="molecule type" value="Genomic_DNA"/>
</dbReference>
<dbReference type="EMBL" id="QXFW01000928">
    <property type="protein sequence ID" value="KAE8999981.1"/>
    <property type="molecule type" value="Genomic_DNA"/>
</dbReference>
<evidence type="ECO:0000313" key="5">
    <source>
        <dbReference type="EMBL" id="KAE9127145.1"/>
    </source>
</evidence>
<gene>
    <name evidence="9" type="ORF">PF001_g18893</name>
    <name evidence="6" type="ORF">PF002_g19123</name>
    <name evidence="8" type="ORF">PF004_g6668</name>
    <name evidence="7" type="ORF">PF005_g5830</name>
    <name evidence="4" type="ORF">PF006_g18513</name>
    <name evidence="3" type="ORF">PF007_g14749</name>
    <name evidence="10" type="ORF">PF008_g214</name>
    <name evidence="1" type="ORF">PF009_g6648</name>
    <name evidence="5" type="ORF">PF010_g5029</name>
    <name evidence="2" type="ORF">PF011_g14396</name>
</gene>
<dbReference type="EMBL" id="QXGE01001484">
    <property type="protein sequence ID" value="KAE9292039.1"/>
    <property type="molecule type" value="Genomic_DNA"/>
</dbReference>
<dbReference type="Proteomes" id="UP000437068">
    <property type="component" value="Unassembled WGS sequence"/>
</dbReference>
<organism evidence="3 16">
    <name type="scientific">Phytophthora fragariae</name>
    <dbReference type="NCBI Taxonomy" id="53985"/>
    <lineage>
        <taxon>Eukaryota</taxon>
        <taxon>Sar</taxon>
        <taxon>Stramenopiles</taxon>
        <taxon>Oomycota</taxon>
        <taxon>Peronosporomycetes</taxon>
        <taxon>Peronosporales</taxon>
        <taxon>Peronosporaceae</taxon>
        <taxon>Phytophthora</taxon>
    </lineage>
</organism>
<evidence type="ECO:0000313" key="13">
    <source>
        <dbReference type="Proteomes" id="UP000437068"/>
    </source>
</evidence>
<evidence type="ECO:0000313" key="16">
    <source>
        <dbReference type="Proteomes" id="UP000441208"/>
    </source>
</evidence>